<name>A0A9J6EPI0_RHIMP</name>
<dbReference type="AlphaFoldDB" id="A0A9J6EPI0"/>
<proteinExistence type="predicted"/>
<keyword evidence="2" id="KW-1185">Reference proteome</keyword>
<dbReference type="Proteomes" id="UP000821866">
    <property type="component" value="Chromosome 11"/>
</dbReference>
<evidence type="ECO:0008006" key="3">
    <source>
        <dbReference type="Google" id="ProtNLM"/>
    </source>
</evidence>
<dbReference type="VEuPathDB" id="VectorBase:LOC119168722"/>
<dbReference type="EMBL" id="JABSTU010000003">
    <property type="protein sequence ID" value="KAH8036069.1"/>
    <property type="molecule type" value="Genomic_DNA"/>
</dbReference>
<protein>
    <recommendedName>
        <fullName evidence="3">Tick transposon</fullName>
    </recommendedName>
</protein>
<sequence length="123" mass="14037">MSAVAQNSPRPLPRTGISRRARAFNLRLRTDCSRTAERQFRFTNSGSPSCAECPVVETTGHILLQCPGYTEKRRRLFDAYDHLGLPHVSLDYLRFPQAHRSRLMQAFEALLEFFGDADLIARL</sequence>
<reference evidence="1" key="2">
    <citation type="submission" date="2021-09" db="EMBL/GenBank/DDBJ databases">
        <authorList>
            <person name="Jia N."/>
            <person name="Wang J."/>
            <person name="Shi W."/>
            <person name="Du L."/>
            <person name="Sun Y."/>
            <person name="Zhan W."/>
            <person name="Jiang J."/>
            <person name="Wang Q."/>
            <person name="Zhang B."/>
            <person name="Ji P."/>
            <person name="Sakyi L.B."/>
            <person name="Cui X."/>
            <person name="Yuan T."/>
            <person name="Jiang B."/>
            <person name="Yang W."/>
            <person name="Lam T.T.-Y."/>
            <person name="Chang Q."/>
            <person name="Ding S."/>
            <person name="Wang X."/>
            <person name="Zhu J."/>
            <person name="Ruan X."/>
            <person name="Zhao L."/>
            <person name="Wei J."/>
            <person name="Que T."/>
            <person name="Du C."/>
            <person name="Cheng J."/>
            <person name="Dai P."/>
            <person name="Han X."/>
            <person name="Huang E."/>
            <person name="Gao Y."/>
            <person name="Liu J."/>
            <person name="Shao H."/>
            <person name="Ye R."/>
            <person name="Li L."/>
            <person name="Wei W."/>
            <person name="Wang X."/>
            <person name="Wang C."/>
            <person name="Huo Q."/>
            <person name="Li W."/>
            <person name="Guo W."/>
            <person name="Chen H."/>
            <person name="Chen S."/>
            <person name="Zhou L."/>
            <person name="Zhou L."/>
            <person name="Ni X."/>
            <person name="Tian J."/>
            <person name="Zhou Y."/>
            <person name="Sheng Y."/>
            <person name="Liu T."/>
            <person name="Pan Y."/>
            <person name="Xia L."/>
            <person name="Li J."/>
            <person name="Zhao F."/>
            <person name="Cao W."/>
        </authorList>
    </citation>
    <scope>NUCLEOTIDE SEQUENCE</scope>
    <source>
        <strain evidence="1">Rmic-2018</strain>
        <tissue evidence="1">Larvae</tissue>
    </source>
</reference>
<gene>
    <name evidence="1" type="ORF">HPB51_017121</name>
</gene>
<evidence type="ECO:0000313" key="2">
    <source>
        <dbReference type="Proteomes" id="UP000821866"/>
    </source>
</evidence>
<organism evidence="1 2">
    <name type="scientific">Rhipicephalus microplus</name>
    <name type="common">Cattle tick</name>
    <name type="synonym">Boophilus microplus</name>
    <dbReference type="NCBI Taxonomy" id="6941"/>
    <lineage>
        <taxon>Eukaryota</taxon>
        <taxon>Metazoa</taxon>
        <taxon>Ecdysozoa</taxon>
        <taxon>Arthropoda</taxon>
        <taxon>Chelicerata</taxon>
        <taxon>Arachnida</taxon>
        <taxon>Acari</taxon>
        <taxon>Parasitiformes</taxon>
        <taxon>Ixodida</taxon>
        <taxon>Ixodoidea</taxon>
        <taxon>Ixodidae</taxon>
        <taxon>Rhipicephalinae</taxon>
        <taxon>Rhipicephalus</taxon>
        <taxon>Boophilus</taxon>
    </lineage>
</organism>
<reference evidence="1" key="1">
    <citation type="journal article" date="2020" name="Cell">
        <title>Large-Scale Comparative Analyses of Tick Genomes Elucidate Their Genetic Diversity and Vector Capacities.</title>
        <authorList>
            <consortium name="Tick Genome and Microbiome Consortium (TIGMIC)"/>
            <person name="Jia N."/>
            <person name="Wang J."/>
            <person name="Shi W."/>
            <person name="Du L."/>
            <person name="Sun Y."/>
            <person name="Zhan W."/>
            <person name="Jiang J.F."/>
            <person name="Wang Q."/>
            <person name="Zhang B."/>
            <person name="Ji P."/>
            <person name="Bell-Sakyi L."/>
            <person name="Cui X.M."/>
            <person name="Yuan T.T."/>
            <person name="Jiang B.G."/>
            <person name="Yang W.F."/>
            <person name="Lam T.T."/>
            <person name="Chang Q.C."/>
            <person name="Ding S.J."/>
            <person name="Wang X.J."/>
            <person name="Zhu J.G."/>
            <person name="Ruan X.D."/>
            <person name="Zhao L."/>
            <person name="Wei J.T."/>
            <person name="Ye R.Z."/>
            <person name="Que T.C."/>
            <person name="Du C.H."/>
            <person name="Zhou Y.H."/>
            <person name="Cheng J.X."/>
            <person name="Dai P.F."/>
            <person name="Guo W.B."/>
            <person name="Han X.H."/>
            <person name="Huang E.J."/>
            <person name="Li L.F."/>
            <person name="Wei W."/>
            <person name="Gao Y.C."/>
            <person name="Liu J.Z."/>
            <person name="Shao H.Z."/>
            <person name="Wang X."/>
            <person name="Wang C.C."/>
            <person name="Yang T.C."/>
            <person name="Huo Q.B."/>
            <person name="Li W."/>
            <person name="Chen H.Y."/>
            <person name="Chen S.E."/>
            <person name="Zhou L.G."/>
            <person name="Ni X.B."/>
            <person name="Tian J.H."/>
            <person name="Sheng Y."/>
            <person name="Liu T."/>
            <person name="Pan Y.S."/>
            <person name="Xia L.Y."/>
            <person name="Li J."/>
            <person name="Zhao F."/>
            <person name="Cao W.C."/>
        </authorList>
    </citation>
    <scope>NUCLEOTIDE SEQUENCE</scope>
    <source>
        <strain evidence="1">Rmic-2018</strain>
    </source>
</reference>
<accession>A0A9J6EPI0</accession>
<comment type="caution">
    <text evidence="1">The sequence shown here is derived from an EMBL/GenBank/DDBJ whole genome shotgun (WGS) entry which is preliminary data.</text>
</comment>
<evidence type="ECO:0000313" key="1">
    <source>
        <dbReference type="EMBL" id="KAH8036069.1"/>
    </source>
</evidence>